<dbReference type="AlphaFoldDB" id="M7ZYY7"/>
<gene>
    <name evidence="1" type="ORF">TRIUR3_28860</name>
</gene>
<organism evidence="1">
    <name type="scientific">Triticum urartu</name>
    <name type="common">Red wild einkorn</name>
    <name type="synonym">Crithodium urartu</name>
    <dbReference type="NCBI Taxonomy" id="4572"/>
    <lineage>
        <taxon>Eukaryota</taxon>
        <taxon>Viridiplantae</taxon>
        <taxon>Streptophyta</taxon>
        <taxon>Embryophyta</taxon>
        <taxon>Tracheophyta</taxon>
        <taxon>Spermatophyta</taxon>
        <taxon>Magnoliopsida</taxon>
        <taxon>Liliopsida</taxon>
        <taxon>Poales</taxon>
        <taxon>Poaceae</taxon>
        <taxon>BOP clade</taxon>
        <taxon>Pooideae</taxon>
        <taxon>Triticodae</taxon>
        <taxon>Triticeae</taxon>
        <taxon>Triticinae</taxon>
        <taxon>Triticum</taxon>
    </lineage>
</organism>
<name>M7ZYY7_TRIUA</name>
<evidence type="ECO:0000313" key="1">
    <source>
        <dbReference type="EMBL" id="EMS65272.1"/>
    </source>
</evidence>
<dbReference type="EMBL" id="KD045758">
    <property type="protein sequence ID" value="EMS65272.1"/>
    <property type="molecule type" value="Genomic_DNA"/>
</dbReference>
<proteinExistence type="predicted"/>
<accession>M7ZYY7</accession>
<protein>
    <submittedName>
        <fullName evidence="1">Uncharacterized protein</fullName>
    </submittedName>
</protein>
<sequence>MSHSLLMPPHGARETLSLLEIEISLETSMLVAPLIFSSLVFYILVMEANPLELKVINYPFELLLSASSSMQWCGLAVSVVCGGQSDLLCVGCGELRQVGCGESSSMQWCGLAVSVVCGGQSDLLCVGCGELRQVGCGEVWLLPRMARACRKPEPGHGSVMVLWLRRHGLRVAEDALVGSSQYTMRRFGVVSFLAPMMVVCGEVRAAGLRRSDDDDTCSPPRRRSSFDGIIACQQFHTKGKIREAEADCAQRVLVKHLMDFGIRSGKSLSLGMPKAPQGKIQGQPKA</sequence>
<reference evidence="1" key="1">
    <citation type="journal article" date="2013" name="Nature">
        <title>Draft genome of the wheat A-genome progenitor Triticum urartu.</title>
        <authorList>
            <person name="Ling H.Q."/>
            <person name="Zhao S."/>
            <person name="Liu D."/>
            <person name="Wang J."/>
            <person name="Sun H."/>
            <person name="Zhang C."/>
            <person name="Fan H."/>
            <person name="Li D."/>
            <person name="Dong L."/>
            <person name="Tao Y."/>
            <person name="Gao C."/>
            <person name="Wu H."/>
            <person name="Li Y."/>
            <person name="Cui Y."/>
            <person name="Guo X."/>
            <person name="Zheng S."/>
            <person name="Wang B."/>
            <person name="Yu K."/>
            <person name="Liang Q."/>
            <person name="Yang W."/>
            <person name="Lou X."/>
            <person name="Chen J."/>
            <person name="Feng M."/>
            <person name="Jian J."/>
            <person name="Zhang X."/>
            <person name="Luo G."/>
            <person name="Jiang Y."/>
            <person name="Liu J."/>
            <person name="Wang Z."/>
            <person name="Sha Y."/>
            <person name="Zhang B."/>
            <person name="Wu H."/>
            <person name="Tang D."/>
            <person name="Shen Q."/>
            <person name="Xue P."/>
            <person name="Zou S."/>
            <person name="Wang X."/>
            <person name="Liu X."/>
            <person name="Wang F."/>
            <person name="Yang Y."/>
            <person name="An X."/>
            <person name="Dong Z."/>
            <person name="Zhang K."/>
            <person name="Zhang X."/>
            <person name="Luo M.C."/>
            <person name="Dvorak J."/>
            <person name="Tong Y."/>
            <person name="Wang J."/>
            <person name="Yang H."/>
            <person name="Li Z."/>
            <person name="Wang D."/>
            <person name="Zhang A."/>
            <person name="Wang J."/>
        </authorList>
    </citation>
    <scope>NUCLEOTIDE SEQUENCE</scope>
</reference>